<organism evidence="1 2">
    <name type="scientific">Apiospora rasikravindrae</name>
    <dbReference type="NCBI Taxonomy" id="990691"/>
    <lineage>
        <taxon>Eukaryota</taxon>
        <taxon>Fungi</taxon>
        <taxon>Dikarya</taxon>
        <taxon>Ascomycota</taxon>
        <taxon>Pezizomycotina</taxon>
        <taxon>Sordariomycetes</taxon>
        <taxon>Xylariomycetidae</taxon>
        <taxon>Amphisphaeriales</taxon>
        <taxon>Apiosporaceae</taxon>
        <taxon>Apiospora</taxon>
    </lineage>
</organism>
<sequence>MKCLASNGGGSGGPDYWQVGTQPAVHGAPVLEIVGVLIFDPRINEAVSYFVKSTVPWMVTTFSLQDRLPKLPG</sequence>
<evidence type="ECO:0000313" key="1">
    <source>
        <dbReference type="EMBL" id="KAK8055492.1"/>
    </source>
</evidence>
<gene>
    <name evidence="1" type="ORF">PG993_000719</name>
</gene>
<proteinExistence type="predicted"/>
<evidence type="ECO:0000313" key="2">
    <source>
        <dbReference type="Proteomes" id="UP001444661"/>
    </source>
</evidence>
<accession>A0ABR1U9W1</accession>
<name>A0ABR1U9W1_9PEZI</name>
<dbReference type="EMBL" id="JAQQWK010000001">
    <property type="protein sequence ID" value="KAK8055492.1"/>
    <property type="molecule type" value="Genomic_DNA"/>
</dbReference>
<comment type="caution">
    <text evidence="1">The sequence shown here is derived from an EMBL/GenBank/DDBJ whole genome shotgun (WGS) entry which is preliminary data.</text>
</comment>
<reference evidence="1 2" key="1">
    <citation type="submission" date="2023-01" db="EMBL/GenBank/DDBJ databases">
        <title>Analysis of 21 Apiospora genomes using comparative genomics revels a genus with tremendous synthesis potential of carbohydrate active enzymes and secondary metabolites.</title>
        <authorList>
            <person name="Sorensen T."/>
        </authorList>
    </citation>
    <scope>NUCLEOTIDE SEQUENCE [LARGE SCALE GENOMIC DNA]</scope>
    <source>
        <strain evidence="1 2">CBS 33761</strain>
    </source>
</reference>
<dbReference type="Proteomes" id="UP001444661">
    <property type="component" value="Unassembled WGS sequence"/>
</dbReference>
<keyword evidence="2" id="KW-1185">Reference proteome</keyword>
<protein>
    <submittedName>
        <fullName evidence="1">Uncharacterized protein</fullName>
    </submittedName>
</protein>